<keyword evidence="1" id="KW-1003">Cell membrane</keyword>
<comment type="caution">
    <text evidence="3">The sequence shown here is derived from an EMBL/GenBank/DDBJ whole genome shotgun (WGS) entry which is preliminary data.</text>
</comment>
<dbReference type="GO" id="GO:0005886">
    <property type="term" value="C:plasma membrane"/>
    <property type="evidence" value="ECO:0007669"/>
    <property type="project" value="UniProtKB-SubCell"/>
</dbReference>
<reference evidence="3 4" key="1">
    <citation type="submission" date="2019-04" db="EMBL/GenBank/DDBJ databases">
        <title>Azoarcus nasutitermitis sp. nov. isolated from termite nest.</title>
        <authorList>
            <person name="Lin S.-Y."/>
            <person name="Hameed A."/>
            <person name="Hsu Y.-H."/>
            <person name="Young C.-C."/>
        </authorList>
    </citation>
    <scope>NUCLEOTIDE SEQUENCE [LARGE SCALE GENOMIC DNA]</scope>
    <source>
        <strain evidence="3 4">CC-YHH838</strain>
    </source>
</reference>
<comment type="subcellular location">
    <subcellularLocation>
        <location evidence="1">Cell membrane</location>
        <topology evidence="1">Peripheral membrane protein</topology>
        <orientation evidence="1">Cytoplasmic side</orientation>
    </subcellularLocation>
</comment>
<gene>
    <name evidence="3" type="primary">yidD</name>
    <name evidence="3" type="ORF">E6C76_16420</name>
</gene>
<evidence type="ECO:0000256" key="2">
    <source>
        <dbReference type="SAM" id="MobiDB-lite"/>
    </source>
</evidence>
<sequence length="151" mass="16584">MRAAHCLRTHQPARVAGQRAVRGPPQPAGVHRARTAACRGGNHPRQPHRAGAARRGRGVNPLRALLRGLIRGYQLFISPLLGPRCRFYPTCSHYALEALDTHGVLKGSWLALRRILRCHPWNAGGFDPVPPRAGTREGDCGCGHGHERPPW</sequence>
<dbReference type="PANTHER" id="PTHR33383">
    <property type="entry name" value="MEMBRANE PROTEIN INSERTION EFFICIENCY FACTOR-RELATED"/>
    <property type="match status" value="1"/>
</dbReference>
<dbReference type="Pfam" id="PF01809">
    <property type="entry name" value="YidD"/>
    <property type="match status" value="1"/>
</dbReference>
<dbReference type="NCBIfam" id="TIGR00278">
    <property type="entry name" value="membrane protein insertion efficiency factor YidD"/>
    <property type="match status" value="1"/>
</dbReference>
<dbReference type="Proteomes" id="UP000308430">
    <property type="component" value="Unassembled WGS sequence"/>
</dbReference>
<dbReference type="EMBL" id="SSOC01000006">
    <property type="protein sequence ID" value="THF62851.1"/>
    <property type="molecule type" value="Genomic_DNA"/>
</dbReference>
<evidence type="ECO:0000313" key="4">
    <source>
        <dbReference type="Proteomes" id="UP000308430"/>
    </source>
</evidence>
<dbReference type="AlphaFoldDB" id="A0A4S4AUE1"/>
<protein>
    <recommendedName>
        <fullName evidence="1">Putative membrane protein insertion efficiency factor</fullName>
    </recommendedName>
</protein>
<dbReference type="OrthoDB" id="9801753at2"/>
<proteinExistence type="inferred from homology"/>
<organism evidence="3 4">
    <name type="scientific">Pseudothauera nasutitermitis</name>
    <dbReference type="NCBI Taxonomy" id="2565930"/>
    <lineage>
        <taxon>Bacteria</taxon>
        <taxon>Pseudomonadati</taxon>
        <taxon>Pseudomonadota</taxon>
        <taxon>Betaproteobacteria</taxon>
        <taxon>Rhodocyclales</taxon>
        <taxon>Zoogloeaceae</taxon>
        <taxon>Pseudothauera</taxon>
    </lineage>
</organism>
<keyword evidence="4" id="KW-1185">Reference proteome</keyword>
<evidence type="ECO:0000256" key="1">
    <source>
        <dbReference type="HAMAP-Rule" id="MF_00386"/>
    </source>
</evidence>
<feature type="region of interest" description="Disordered" evidence="2">
    <location>
        <begin position="1"/>
        <end position="30"/>
    </location>
</feature>
<dbReference type="PANTHER" id="PTHR33383:SF1">
    <property type="entry name" value="MEMBRANE PROTEIN INSERTION EFFICIENCY FACTOR-RELATED"/>
    <property type="match status" value="1"/>
</dbReference>
<dbReference type="HAMAP" id="MF_00386">
    <property type="entry name" value="UPF0161_YidD"/>
    <property type="match status" value="1"/>
</dbReference>
<dbReference type="InterPro" id="IPR002696">
    <property type="entry name" value="Membr_insert_effic_factor_YidD"/>
</dbReference>
<comment type="function">
    <text evidence="1">Could be involved in insertion of integral membrane proteins into the membrane.</text>
</comment>
<comment type="similarity">
    <text evidence="1">Belongs to the UPF0161 family.</text>
</comment>
<name>A0A4S4AUE1_9RHOO</name>
<keyword evidence="1" id="KW-0472">Membrane</keyword>
<dbReference type="SMART" id="SM01234">
    <property type="entry name" value="Haemolytic"/>
    <property type="match status" value="1"/>
</dbReference>
<accession>A0A4S4AUE1</accession>
<evidence type="ECO:0000313" key="3">
    <source>
        <dbReference type="EMBL" id="THF62851.1"/>
    </source>
</evidence>